<dbReference type="InterPro" id="IPR021109">
    <property type="entry name" value="Peptidase_aspartic_dom_sf"/>
</dbReference>
<dbReference type="Gene3D" id="2.40.70.10">
    <property type="entry name" value="Acid Proteases"/>
    <property type="match status" value="1"/>
</dbReference>
<organism evidence="3 4">
    <name type="scientific">Actinomortierella ambigua</name>
    <dbReference type="NCBI Taxonomy" id="1343610"/>
    <lineage>
        <taxon>Eukaryota</taxon>
        <taxon>Fungi</taxon>
        <taxon>Fungi incertae sedis</taxon>
        <taxon>Mucoromycota</taxon>
        <taxon>Mortierellomycotina</taxon>
        <taxon>Mortierellomycetes</taxon>
        <taxon>Mortierellales</taxon>
        <taxon>Mortierellaceae</taxon>
        <taxon>Actinomortierella</taxon>
    </lineage>
</organism>
<dbReference type="SUPFAM" id="SSF50630">
    <property type="entry name" value="Acid proteases"/>
    <property type="match status" value="1"/>
</dbReference>
<name>A0A9P6PR62_9FUNG</name>
<dbReference type="OrthoDB" id="15189at2759"/>
<evidence type="ECO:0000256" key="1">
    <source>
        <dbReference type="ARBA" id="ARBA00007447"/>
    </source>
</evidence>
<evidence type="ECO:0000313" key="4">
    <source>
        <dbReference type="Proteomes" id="UP000807716"/>
    </source>
</evidence>
<comment type="caution">
    <text evidence="3">The sequence shown here is derived from an EMBL/GenBank/DDBJ whole genome shotgun (WGS) entry which is preliminary data.</text>
</comment>
<protein>
    <recommendedName>
        <fullName evidence="2">Peptidase A1 domain-containing protein</fullName>
    </recommendedName>
</protein>
<dbReference type="AlphaFoldDB" id="A0A9P6PR62"/>
<comment type="similarity">
    <text evidence="1">Belongs to the peptidase A1 family.</text>
</comment>
<dbReference type="InterPro" id="IPR033121">
    <property type="entry name" value="PEPTIDASE_A1"/>
</dbReference>
<dbReference type="PROSITE" id="PS51767">
    <property type="entry name" value="PEPTIDASE_A1"/>
    <property type="match status" value="1"/>
</dbReference>
<dbReference type="PRINTS" id="PR00792">
    <property type="entry name" value="PEPSIN"/>
</dbReference>
<keyword evidence="4" id="KW-1185">Reference proteome</keyword>
<gene>
    <name evidence="3" type="ORF">DFQ27_009432</name>
</gene>
<evidence type="ECO:0000259" key="2">
    <source>
        <dbReference type="PROSITE" id="PS51767"/>
    </source>
</evidence>
<dbReference type="PANTHER" id="PTHR47966:SF51">
    <property type="entry name" value="BETA-SITE APP-CLEAVING ENZYME, ISOFORM A-RELATED"/>
    <property type="match status" value="1"/>
</dbReference>
<reference evidence="3" key="1">
    <citation type="journal article" date="2020" name="Fungal Divers.">
        <title>Resolving the Mortierellaceae phylogeny through synthesis of multi-gene phylogenetics and phylogenomics.</title>
        <authorList>
            <person name="Vandepol N."/>
            <person name="Liber J."/>
            <person name="Desiro A."/>
            <person name="Na H."/>
            <person name="Kennedy M."/>
            <person name="Barry K."/>
            <person name="Grigoriev I.V."/>
            <person name="Miller A.N."/>
            <person name="O'Donnell K."/>
            <person name="Stajich J.E."/>
            <person name="Bonito G."/>
        </authorList>
    </citation>
    <scope>NUCLEOTIDE SEQUENCE</scope>
    <source>
        <strain evidence="3">BC1065</strain>
    </source>
</reference>
<evidence type="ECO:0000313" key="3">
    <source>
        <dbReference type="EMBL" id="KAG0250367.1"/>
    </source>
</evidence>
<dbReference type="InterPro" id="IPR001461">
    <property type="entry name" value="Aspartic_peptidase_A1"/>
</dbReference>
<feature type="domain" description="Peptidase A1" evidence="2">
    <location>
        <begin position="1"/>
        <end position="244"/>
    </location>
</feature>
<dbReference type="Pfam" id="PF00026">
    <property type="entry name" value="Asp"/>
    <property type="match status" value="1"/>
</dbReference>
<dbReference type="InterPro" id="IPR034164">
    <property type="entry name" value="Pepsin-like_dom"/>
</dbReference>
<proteinExistence type="inferred from homology"/>
<dbReference type="EMBL" id="JAAAJB010000869">
    <property type="protein sequence ID" value="KAG0250367.1"/>
    <property type="molecule type" value="Genomic_DNA"/>
</dbReference>
<dbReference type="PANTHER" id="PTHR47966">
    <property type="entry name" value="BETA-SITE APP-CLEAVING ENZYME, ISOFORM A-RELATED"/>
    <property type="match status" value="1"/>
</dbReference>
<dbReference type="GO" id="GO:0004190">
    <property type="term" value="F:aspartic-type endopeptidase activity"/>
    <property type="evidence" value="ECO:0007669"/>
    <property type="project" value="InterPro"/>
</dbReference>
<dbReference type="CDD" id="cd05471">
    <property type="entry name" value="pepsin_like"/>
    <property type="match status" value="1"/>
</dbReference>
<dbReference type="Proteomes" id="UP000807716">
    <property type="component" value="Unassembled WGS sequence"/>
</dbReference>
<sequence>MTFLNVVQDNLDLVHGYDGQIAGLLGLSRASPTGHKTFLEAMVSQGSLAQPIMSMHLEDDGGSFLLGGVDSQGFVGDTLYYSPVSDPIDWQISLFGLGTIPRGFASQLTSSKPIQKNITPNVDSIPDPDRVLAHIPAILDSGASAILAPLRASEVLHRHLGGYRDIVHPDLWMLPCEGPDMVWWLAEVGIVQPYEALIHKLQDGRCQSLIFESADLDFWVLGDTWLRGLYIAYDMAGQGRIGIASLDDPKGDGPCPDPGRN</sequence>
<accession>A0A9P6PR62</accession>
<dbReference type="GO" id="GO:0006508">
    <property type="term" value="P:proteolysis"/>
    <property type="evidence" value="ECO:0007669"/>
    <property type="project" value="InterPro"/>
</dbReference>